<gene>
    <name evidence="3" type="ORF">ACFFH7_11865</name>
</gene>
<dbReference type="SUPFAM" id="SSF54001">
    <property type="entry name" value="Cysteine proteinases"/>
    <property type="match status" value="1"/>
</dbReference>
<evidence type="ECO:0000313" key="3">
    <source>
        <dbReference type="EMBL" id="MFC0542182.1"/>
    </source>
</evidence>
<organism evidence="3 4">
    <name type="scientific">Kutzneria chonburiensis</name>
    <dbReference type="NCBI Taxonomy" id="1483604"/>
    <lineage>
        <taxon>Bacteria</taxon>
        <taxon>Bacillati</taxon>
        <taxon>Actinomycetota</taxon>
        <taxon>Actinomycetes</taxon>
        <taxon>Pseudonocardiales</taxon>
        <taxon>Pseudonocardiaceae</taxon>
        <taxon>Kutzneria</taxon>
    </lineage>
</organism>
<dbReference type="InterPro" id="IPR007921">
    <property type="entry name" value="CHAP_dom"/>
</dbReference>
<dbReference type="EMBL" id="JBHLUD010000003">
    <property type="protein sequence ID" value="MFC0542182.1"/>
    <property type="molecule type" value="Genomic_DNA"/>
</dbReference>
<feature type="domain" description="Peptidase C51" evidence="2">
    <location>
        <begin position="46"/>
        <end position="184"/>
    </location>
</feature>
<evidence type="ECO:0000313" key="4">
    <source>
        <dbReference type="Proteomes" id="UP001589810"/>
    </source>
</evidence>
<keyword evidence="4" id="KW-1185">Reference proteome</keyword>
<dbReference type="Pfam" id="PF05257">
    <property type="entry name" value="CHAP"/>
    <property type="match status" value="1"/>
</dbReference>
<proteinExistence type="predicted"/>
<dbReference type="InterPro" id="IPR038765">
    <property type="entry name" value="Papain-like_cys_pep_sf"/>
</dbReference>
<dbReference type="Gene3D" id="3.90.1720.10">
    <property type="entry name" value="endopeptidase domain like (from Nostoc punctiforme)"/>
    <property type="match status" value="1"/>
</dbReference>
<reference evidence="3 4" key="1">
    <citation type="submission" date="2024-09" db="EMBL/GenBank/DDBJ databases">
        <authorList>
            <person name="Sun Q."/>
            <person name="Mori K."/>
        </authorList>
    </citation>
    <scope>NUCLEOTIDE SEQUENCE [LARGE SCALE GENOMIC DNA]</scope>
    <source>
        <strain evidence="3 4">TBRC 1432</strain>
    </source>
</reference>
<dbReference type="PANTHER" id="PTHR39431:SF1">
    <property type="entry name" value="FRPA_C-RELATED PROTEIN"/>
    <property type="match status" value="1"/>
</dbReference>
<evidence type="ECO:0000256" key="1">
    <source>
        <dbReference type="SAM" id="SignalP"/>
    </source>
</evidence>
<protein>
    <submittedName>
        <fullName evidence="3">CHAP domain-containing protein</fullName>
    </submittedName>
</protein>
<feature type="signal peptide" evidence="1">
    <location>
        <begin position="1"/>
        <end position="22"/>
    </location>
</feature>
<name>A0ABV6MPP5_9PSEU</name>
<evidence type="ECO:0000259" key="2">
    <source>
        <dbReference type="PROSITE" id="PS50911"/>
    </source>
</evidence>
<dbReference type="PROSITE" id="PS50911">
    <property type="entry name" value="CHAP"/>
    <property type="match status" value="1"/>
</dbReference>
<feature type="chain" id="PRO_5046084005" evidence="1">
    <location>
        <begin position="23"/>
        <end position="415"/>
    </location>
</feature>
<accession>A0ABV6MPP5</accession>
<dbReference type="PANTHER" id="PTHR39431">
    <property type="entry name" value="FRPA/C-RELATED PROTEIN"/>
    <property type="match status" value="1"/>
</dbReference>
<comment type="caution">
    <text evidence="3">The sequence shown here is derived from an EMBL/GenBank/DDBJ whole genome shotgun (WGS) entry which is preliminary data.</text>
</comment>
<dbReference type="RefSeq" id="WP_379793966.1">
    <property type="nucleotide sequence ID" value="NZ_JBHLUD010000003.1"/>
</dbReference>
<sequence length="415" mass="43874">MRKTTSAALTVLGATLATAVVAAPASAGTTSDIAALARANEGKTACSTNSLGGGSYYSSCTGAGGSPENWCADFARWVWANSGVQFTGDLNAMAASFYSYGTRHGTIANAPRVGDAAVFSPTNSTGNIQHVAIVTQVNSNGTIAVENGNFGDNPSVSRVVPATINSTVGSYSSAEGYNLVGYVAPVGVANTSSYASLAVYRPSNSNFYVRKADGTLLTQTAFGQTNDQPLAGHFEDSSYDNLAVYRPSEASFYIRKSDGTLFTQVFFGQAGDLPLVGHFEDSAYDNLAVYRPSEAAFYIRKSDGTVLSRIPFGQTGDIPLAGHFENNAYDNLAVYRPSNNTFYIRKSDGTTLTQVAFGQSGDIPVAGHFEDNAFDNLAVYRPSNDTYYIRKSDGTLLTQVVFGEPGDLPVVGYFQ</sequence>
<keyword evidence="1" id="KW-0732">Signal</keyword>
<dbReference type="Proteomes" id="UP001589810">
    <property type="component" value="Unassembled WGS sequence"/>
</dbReference>